<comment type="caution">
    <text evidence="1">The sequence shown here is derived from an EMBL/GenBank/DDBJ whole genome shotgun (WGS) entry which is preliminary data.</text>
</comment>
<reference evidence="1" key="1">
    <citation type="submission" date="2021-07" db="EMBL/GenBank/DDBJ databases">
        <authorList>
            <person name="Durling M."/>
        </authorList>
    </citation>
    <scope>NUCLEOTIDE SEQUENCE</scope>
</reference>
<gene>
    <name evidence="1" type="ORF">HYFRA_00002848</name>
</gene>
<evidence type="ECO:0000313" key="2">
    <source>
        <dbReference type="Proteomes" id="UP000696280"/>
    </source>
</evidence>
<accession>A0A9N9KMT1</accession>
<protein>
    <submittedName>
        <fullName evidence="1">Uncharacterized protein</fullName>
    </submittedName>
</protein>
<dbReference type="AlphaFoldDB" id="A0A9N9KMT1"/>
<dbReference type="Proteomes" id="UP000696280">
    <property type="component" value="Unassembled WGS sequence"/>
</dbReference>
<evidence type="ECO:0000313" key="1">
    <source>
        <dbReference type="EMBL" id="CAG8950639.1"/>
    </source>
</evidence>
<organism evidence="1 2">
    <name type="scientific">Hymenoscyphus fraxineus</name>
    <dbReference type="NCBI Taxonomy" id="746836"/>
    <lineage>
        <taxon>Eukaryota</taxon>
        <taxon>Fungi</taxon>
        <taxon>Dikarya</taxon>
        <taxon>Ascomycota</taxon>
        <taxon>Pezizomycotina</taxon>
        <taxon>Leotiomycetes</taxon>
        <taxon>Helotiales</taxon>
        <taxon>Helotiaceae</taxon>
        <taxon>Hymenoscyphus</taxon>
    </lineage>
</organism>
<sequence length="67" mass="7807">MQKLLGVFTKQFPNRWDPAISPRIKVKSKVPLFFSISNLEKGYTLHLNFTPRRNSSEKEKVKKTDEG</sequence>
<keyword evidence="2" id="KW-1185">Reference proteome</keyword>
<name>A0A9N9KMT1_9HELO</name>
<proteinExistence type="predicted"/>
<dbReference type="EMBL" id="CAJVRL010000038">
    <property type="protein sequence ID" value="CAG8950639.1"/>
    <property type="molecule type" value="Genomic_DNA"/>
</dbReference>